<sequence length="496" mass="53930">MNSILYWNEVALEANRVSHTNGKQEQTGPTLSSRALAMVHLAMYDAYAGVINNIATHPMYQAGAGIAPAGASYQAAVAAAAHFMLGKLFPSQKSFFDGKYQQAGLTGNGLIEGRDYGVKLAGLLWEERKSDPDASDLGYSSFNDRGRHRPDPDNPKQGYHAPFYGKNSKCFSSDRYELDAPPQPGTASYTQALKEVKGKGIAPELMGTLPAGISKRKVDETIIGIYWGYDGAVGLGTPPRLYNQIVREVSIKKNDGKPEEEAEASDVRLFALVNVAMADAGILAWEQKYKHDFWRPVLGIREHDPSMGPGAAVGDDDILNDTDPEWLPFGAPSTNAMNKPQEHSSAYPCQQISGSNGIPKNFTPPFPAYPSGHATFGAAALHMTRMFYEIDAENTTPDTLFDDMTFVSEEMNGVNTDNKGTIRPRHVRKFSGGLWQMIEENGRSRVYLGVHWIFDAFAVDEDGNPDFTQNIGGVPLGLNIAKSIYGKGGGKGPVKA</sequence>
<evidence type="ECO:0000313" key="4">
    <source>
        <dbReference type="Proteomes" id="UP000253141"/>
    </source>
</evidence>
<organism evidence="3 4">
    <name type="scientific">Runella aurantiaca</name>
    <dbReference type="NCBI Taxonomy" id="2282308"/>
    <lineage>
        <taxon>Bacteria</taxon>
        <taxon>Pseudomonadati</taxon>
        <taxon>Bacteroidota</taxon>
        <taxon>Cytophagia</taxon>
        <taxon>Cytophagales</taxon>
        <taxon>Spirosomataceae</taxon>
        <taxon>Runella</taxon>
    </lineage>
</organism>
<dbReference type="InterPro" id="IPR041067">
    <property type="entry name" value="VCPO_N"/>
</dbReference>
<dbReference type="Gene3D" id="1.20.144.10">
    <property type="entry name" value="Phosphatidic acid phosphatase type 2/haloperoxidase"/>
    <property type="match status" value="1"/>
</dbReference>
<dbReference type="GO" id="GO:0004601">
    <property type="term" value="F:peroxidase activity"/>
    <property type="evidence" value="ECO:0007669"/>
    <property type="project" value="InterPro"/>
</dbReference>
<dbReference type="InterPro" id="IPR016119">
    <property type="entry name" value="Br/Cl_peroxidase_C"/>
</dbReference>
<gene>
    <name evidence="3" type="ORF">DVG78_07300</name>
</gene>
<reference evidence="3 4" key="1">
    <citation type="submission" date="2018-07" db="EMBL/GenBank/DDBJ databases">
        <title>Genome analysis of Runella aurantiaca.</title>
        <authorList>
            <person name="Yang X."/>
        </authorList>
    </citation>
    <scope>NUCLEOTIDE SEQUENCE [LARGE SCALE GENOMIC DNA]</scope>
    <source>
        <strain evidence="3 4">YX9</strain>
    </source>
</reference>
<keyword evidence="4" id="KW-1185">Reference proteome</keyword>
<dbReference type="RefSeq" id="WP_114460441.1">
    <property type="nucleotide sequence ID" value="NZ_QPIW01000004.1"/>
</dbReference>
<dbReference type="InterPro" id="IPR052559">
    <property type="entry name" value="V-haloperoxidase"/>
</dbReference>
<feature type="domain" description="Vanadium chloroperoxidase N-terminal" evidence="2">
    <location>
        <begin position="2"/>
        <end position="89"/>
    </location>
</feature>
<dbReference type="Gene3D" id="1.10.606.10">
    <property type="entry name" value="Vanadium-containing Chloroperoxidase, domain 2"/>
    <property type="match status" value="1"/>
</dbReference>
<dbReference type="Pfam" id="PF17897">
    <property type="entry name" value="VCPO_N"/>
    <property type="match status" value="1"/>
</dbReference>
<dbReference type="OrthoDB" id="7793240at2"/>
<comment type="caution">
    <text evidence="3">The sequence shown here is derived from an EMBL/GenBank/DDBJ whole genome shotgun (WGS) entry which is preliminary data.</text>
</comment>
<dbReference type="Proteomes" id="UP000253141">
    <property type="component" value="Unassembled WGS sequence"/>
</dbReference>
<dbReference type="InterPro" id="IPR036938">
    <property type="entry name" value="PAP2/HPO_sf"/>
</dbReference>
<proteinExistence type="predicted"/>
<dbReference type="SUPFAM" id="SSF48317">
    <property type="entry name" value="Acid phosphatase/Vanadium-dependent haloperoxidase"/>
    <property type="match status" value="1"/>
</dbReference>
<dbReference type="PANTHER" id="PTHR34599:SF1">
    <property type="entry name" value="PHOSPHATIDIC ACID PHOSPHATASE TYPE 2_HALOPEROXIDASE DOMAIN-CONTAINING PROTEIN"/>
    <property type="match status" value="1"/>
</dbReference>
<name>A0A369ICE3_9BACT</name>
<dbReference type="PANTHER" id="PTHR34599">
    <property type="entry name" value="PEROXIDASE-RELATED"/>
    <property type="match status" value="1"/>
</dbReference>
<dbReference type="EMBL" id="QPIW01000004">
    <property type="protein sequence ID" value="RDB06540.1"/>
    <property type="molecule type" value="Genomic_DNA"/>
</dbReference>
<accession>A0A369ICE3</accession>
<dbReference type="AlphaFoldDB" id="A0A369ICE3"/>
<evidence type="ECO:0000313" key="3">
    <source>
        <dbReference type="EMBL" id="RDB06540.1"/>
    </source>
</evidence>
<feature type="region of interest" description="Disordered" evidence="1">
    <location>
        <begin position="130"/>
        <end position="160"/>
    </location>
</feature>
<protein>
    <recommendedName>
        <fullName evidence="2">Vanadium chloroperoxidase N-terminal domain-containing protein</fullName>
    </recommendedName>
</protein>
<evidence type="ECO:0000259" key="2">
    <source>
        <dbReference type="Pfam" id="PF17897"/>
    </source>
</evidence>
<evidence type="ECO:0000256" key="1">
    <source>
        <dbReference type="SAM" id="MobiDB-lite"/>
    </source>
</evidence>
<dbReference type="CDD" id="cd03398">
    <property type="entry name" value="PAP2_haloperoxidase"/>
    <property type="match status" value="1"/>
</dbReference>